<dbReference type="AlphaFoldDB" id="A0A931MLX7"/>
<dbReference type="InterPro" id="IPR010980">
    <property type="entry name" value="Cyt_c/b562"/>
</dbReference>
<keyword evidence="1" id="KW-0732">Signal</keyword>
<evidence type="ECO:0000256" key="1">
    <source>
        <dbReference type="SAM" id="SignalP"/>
    </source>
</evidence>
<gene>
    <name evidence="2" type="ORF">I5E68_13205</name>
</gene>
<dbReference type="InterPro" id="IPR002321">
    <property type="entry name" value="Cyt_c_II"/>
</dbReference>
<dbReference type="Proteomes" id="UP000617634">
    <property type="component" value="Unassembled WGS sequence"/>
</dbReference>
<accession>A0A931MLX7</accession>
<evidence type="ECO:0000313" key="3">
    <source>
        <dbReference type="Proteomes" id="UP000617634"/>
    </source>
</evidence>
<dbReference type="GO" id="GO:0022900">
    <property type="term" value="P:electron transport chain"/>
    <property type="evidence" value="ECO:0007669"/>
    <property type="project" value="InterPro"/>
</dbReference>
<feature type="signal peptide" evidence="1">
    <location>
        <begin position="1"/>
        <end position="24"/>
    </location>
</feature>
<comment type="caution">
    <text evidence="2">The sequence shown here is derived from an EMBL/GenBank/DDBJ whole genome shotgun (WGS) entry which is preliminary data.</text>
</comment>
<evidence type="ECO:0000313" key="2">
    <source>
        <dbReference type="EMBL" id="MBH0113904.1"/>
    </source>
</evidence>
<dbReference type="GO" id="GO:0005506">
    <property type="term" value="F:iron ion binding"/>
    <property type="evidence" value="ECO:0007669"/>
    <property type="project" value="InterPro"/>
</dbReference>
<name>A0A931MLX7_9SPHN</name>
<dbReference type="Gene3D" id="1.20.120.10">
    <property type="entry name" value="Cytochrome c/b562"/>
    <property type="match status" value="1"/>
</dbReference>
<dbReference type="GO" id="GO:0009055">
    <property type="term" value="F:electron transfer activity"/>
    <property type="evidence" value="ECO:0007669"/>
    <property type="project" value="InterPro"/>
</dbReference>
<sequence length="174" mass="17925">MASKTALRLTVPAAALALVLSACSGSAPSDDATQADLETAAAAADPEDTIEAREDNFKAIAKSMKAVKGQLDSDSPDFAVISENAAEMAANAKKVPDFFPAGTGPDSGEDTEALATIWERPEEFQAAAAKLITATDNLNTAAGAQDLAAVKTAFGEAGMACKGCHDEFRMKKKD</sequence>
<dbReference type="GO" id="GO:0020037">
    <property type="term" value="F:heme binding"/>
    <property type="evidence" value="ECO:0007669"/>
    <property type="project" value="InterPro"/>
</dbReference>
<proteinExistence type="predicted"/>
<keyword evidence="3" id="KW-1185">Reference proteome</keyword>
<organism evidence="2 3">
    <name type="scientific">Novosphingobium aureum</name>
    <dbReference type="NCBI Taxonomy" id="2792964"/>
    <lineage>
        <taxon>Bacteria</taxon>
        <taxon>Pseudomonadati</taxon>
        <taxon>Pseudomonadota</taxon>
        <taxon>Alphaproteobacteria</taxon>
        <taxon>Sphingomonadales</taxon>
        <taxon>Sphingomonadaceae</taxon>
        <taxon>Novosphingobium</taxon>
    </lineage>
</organism>
<dbReference type="InterPro" id="IPR015984">
    <property type="entry name" value="Cyt_c_prime_subgr"/>
</dbReference>
<dbReference type="SUPFAM" id="SSF47175">
    <property type="entry name" value="Cytochromes"/>
    <property type="match status" value="1"/>
</dbReference>
<feature type="chain" id="PRO_5038101784" evidence="1">
    <location>
        <begin position="25"/>
        <end position="174"/>
    </location>
</feature>
<dbReference type="RefSeq" id="WP_197164334.1">
    <property type="nucleotide sequence ID" value="NZ_JADZGI010000001.1"/>
</dbReference>
<dbReference type="PROSITE" id="PS51009">
    <property type="entry name" value="CYTCII"/>
    <property type="match status" value="1"/>
</dbReference>
<dbReference type="Pfam" id="PF01322">
    <property type="entry name" value="Cytochrom_C_2"/>
    <property type="match status" value="1"/>
</dbReference>
<dbReference type="EMBL" id="JADZGI010000001">
    <property type="protein sequence ID" value="MBH0113904.1"/>
    <property type="molecule type" value="Genomic_DNA"/>
</dbReference>
<dbReference type="PRINTS" id="PR00608">
    <property type="entry name" value="CYTCHROMECII"/>
</dbReference>
<reference evidence="2" key="1">
    <citation type="submission" date="2020-11" db="EMBL/GenBank/DDBJ databases">
        <title>Novosphingobium aureum sp. nov., a marine bacterium isolated from sediment of a salt flat.</title>
        <authorList>
            <person name="Yoo Y."/>
            <person name="Kim J.-J."/>
        </authorList>
    </citation>
    <scope>NUCLEOTIDE SEQUENCE</scope>
    <source>
        <strain evidence="2">YJ-S2-02</strain>
    </source>
</reference>
<dbReference type="PROSITE" id="PS51257">
    <property type="entry name" value="PROKAR_LIPOPROTEIN"/>
    <property type="match status" value="1"/>
</dbReference>
<protein>
    <submittedName>
        <fullName evidence="2">Cytochrome c</fullName>
    </submittedName>
</protein>